<dbReference type="OrthoDB" id="3225203at2759"/>
<feature type="region of interest" description="Disordered" evidence="1">
    <location>
        <begin position="420"/>
        <end position="448"/>
    </location>
</feature>
<proteinExistence type="predicted"/>
<evidence type="ECO:0000313" key="3">
    <source>
        <dbReference type="Proteomes" id="UP000076842"/>
    </source>
</evidence>
<feature type="region of interest" description="Disordered" evidence="1">
    <location>
        <begin position="84"/>
        <end position="129"/>
    </location>
</feature>
<name>A0A165F5R6_9BASI</name>
<accession>A0A165F5R6</accession>
<organism evidence="2 3">
    <name type="scientific">Calocera cornea HHB12733</name>
    <dbReference type="NCBI Taxonomy" id="1353952"/>
    <lineage>
        <taxon>Eukaryota</taxon>
        <taxon>Fungi</taxon>
        <taxon>Dikarya</taxon>
        <taxon>Basidiomycota</taxon>
        <taxon>Agaricomycotina</taxon>
        <taxon>Dacrymycetes</taxon>
        <taxon>Dacrymycetales</taxon>
        <taxon>Dacrymycetaceae</taxon>
        <taxon>Calocera</taxon>
    </lineage>
</organism>
<feature type="compositionally biased region" description="Acidic residues" evidence="1">
    <location>
        <begin position="435"/>
        <end position="446"/>
    </location>
</feature>
<protein>
    <submittedName>
        <fullName evidence="2">Uncharacterized protein</fullName>
    </submittedName>
</protein>
<feature type="compositionally biased region" description="Basic and acidic residues" evidence="1">
    <location>
        <begin position="112"/>
        <end position="129"/>
    </location>
</feature>
<dbReference type="EMBL" id="KV423981">
    <property type="protein sequence ID" value="KZT56245.1"/>
    <property type="molecule type" value="Genomic_DNA"/>
</dbReference>
<dbReference type="Proteomes" id="UP000076842">
    <property type="component" value="Unassembled WGS sequence"/>
</dbReference>
<reference evidence="2 3" key="1">
    <citation type="journal article" date="2016" name="Mol. Biol. Evol.">
        <title>Comparative Genomics of Early-Diverging Mushroom-Forming Fungi Provides Insights into the Origins of Lignocellulose Decay Capabilities.</title>
        <authorList>
            <person name="Nagy L.G."/>
            <person name="Riley R."/>
            <person name="Tritt A."/>
            <person name="Adam C."/>
            <person name="Daum C."/>
            <person name="Floudas D."/>
            <person name="Sun H."/>
            <person name="Yadav J.S."/>
            <person name="Pangilinan J."/>
            <person name="Larsson K.H."/>
            <person name="Matsuura K."/>
            <person name="Barry K."/>
            <person name="Labutti K."/>
            <person name="Kuo R."/>
            <person name="Ohm R.A."/>
            <person name="Bhattacharya S.S."/>
            <person name="Shirouzu T."/>
            <person name="Yoshinaga Y."/>
            <person name="Martin F.M."/>
            <person name="Grigoriev I.V."/>
            <person name="Hibbett D.S."/>
        </authorList>
    </citation>
    <scope>NUCLEOTIDE SEQUENCE [LARGE SCALE GENOMIC DNA]</scope>
    <source>
        <strain evidence="2 3">HHB12733</strain>
    </source>
</reference>
<evidence type="ECO:0000256" key="1">
    <source>
        <dbReference type="SAM" id="MobiDB-lite"/>
    </source>
</evidence>
<feature type="region of interest" description="Disordered" evidence="1">
    <location>
        <begin position="1"/>
        <end position="41"/>
    </location>
</feature>
<gene>
    <name evidence="2" type="ORF">CALCODRAFT_484150</name>
</gene>
<dbReference type="STRING" id="1353952.A0A165F5R6"/>
<keyword evidence="3" id="KW-1185">Reference proteome</keyword>
<dbReference type="InParanoid" id="A0A165F5R6"/>
<evidence type="ECO:0000313" key="2">
    <source>
        <dbReference type="EMBL" id="KZT56245.1"/>
    </source>
</evidence>
<sequence length="483" mass="53493">MSEPWPLVPTHRDAEAPEPGYEELEPPQRPAPPSSSEPRWTWPVREERPILLACRFVPTDQWLTTHVQPHWTVLQTKQHLLSKFLPDPAPSPSAPGAGEKGGRTIRLSLRPFRRDKGERGERERGGEKERLKMTHLRAPSAPGVGVGAGAGELPASPTSATGLLVPEGVPEGVLKVRELRKPKSSVWEEEGYMLFSFCNGNILPSSSLLSSLLLHPYDLLELHHLPQYTHLPRTLRYLEPYFRGVLDVFSEWEQEIDWVSRRLEVEVREGGMRLSGAGRGRGGKEPVLSLNLSALYILEELPVPFPLSHRPRTSSSSSSSSPSPHPAFYIRAVFRVPPGSGGGGVGLVGGASAGEKVWSEQHFVGQTWNLLMPDEAGHEHLLRVLALYWRANKSSSVQFSTPPSRLRTYRRALLRDAVPLFPSSPPEGSAGPEVGAEEDLGEESEREWEGWREVYDAQGLLRSRKSAGGLREGGAALERTRTR</sequence>
<dbReference type="AlphaFoldDB" id="A0A165F5R6"/>